<evidence type="ECO:0000259" key="1">
    <source>
        <dbReference type="Pfam" id="PF20041"/>
    </source>
</evidence>
<reference evidence="2 3" key="1">
    <citation type="submission" date="2019-04" db="EMBL/GenBank/DDBJ databases">
        <title>Niastella caeni sp. nov., isolated from activated sludge.</title>
        <authorList>
            <person name="Sheng M."/>
        </authorList>
    </citation>
    <scope>NUCLEOTIDE SEQUENCE [LARGE SCALE GENOMIC DNA]</scope>
    <source>
        <strain evidence="2 3">HX-2-15</strain>
    </source>
</reference>
<sequence>MVAPVVYDDFGRESFKYLPYVSTDNNGLFKMDPFNAQKAFMQVQYADEQVYYGKIDYEASPLNRVVKTMTPGDAWAGSNRGIAIDYQVNTAADAVRIWNIASDPLTYSQHDISTNIPFISTNYGAGELFKTITTNEAGNKVIEYKDKDGLVVLKKVESGDNTAVVTPSSGLLADLTLTGLQTGLHQAYNSITLDLEFVSDGNFTAEIVSATTIETAYVGYLCTYYVYDDLGQLRFVIPPKAVAQLLTNNWQLTPDIINELCFRYEYDAKKRMIAKKVPGSGWVYMVYDVRDRLVFMQDGNLYGKSQWKVTLYDALNRPVITGIMAGYSGNPTALQLAVTAQTTSDNAVTIEGITINKNPIPSGATFTALTKTHYDYYSWTNKTYTTAYNSLLDAGSNLHAVAMPSQAHTTTISLITGMQARKIVDPDNLAAGDWLTTVNFYDNRNRVIQVYQETHKGTDIITNRYDFTGKVICAYQDHTGPGGTPASVHVKSNFTYDHAGRLQEVWKTINDDASKKTLIVKNEYDELGQMKNKQLGHKKELTGNYTAPTNDPIEVLNYSYNIRGLLTGINKAYANGTNIVNGLEPWFGMELNYDKGFQINQYTGNIAGAKWRSKGDGIQRAFGYSYDPLKRILGADFSQFDGTTYIDHPTMKFDIVMGDGLTVSSAYDENGNIKAMKQWGLKLGNSTLIDDLQYEYHKKGNKLRYISDNAVDASGVVGGSWGLGDFTDNNKNSNDYGYDANGNMIADLNKKMAGPTDVDVTGGAIRYNHLNLPWQIQIGGGNKGTITFIYDANGIKLQKITFDKGATVKYNNTDYTSDITTTINYVTGMVYESKTYSNSNLVALNYTDKLQFIIQEEGRIRYIEATGTAAARFEYDYFVKDHLGDVRMVLSEQKEQFGYMATMENGAGNAIRNQENQLFSNLAASEFSAQTAGYPVGGSATDPNLVVAKVNGSSQKKGPAIVLKVMAGDVVDVGVKSFYHDQANPGGTVNVLNDILSSLAGGIVSASGVTKGTLAELSDPASSPLLGALSTFRQNKNQDIPNKPKAYLNWVLVDEQFKYVGTFPQSNAIPVGGAEQVNPLAYPGINITKNGYLFIYVSNETEYWDVYFDDLAVTHYPGPLLEETHYYPFGLTIAGISSQAIGKLDNKNEYNGKEKQEKEFSDGSGLDWYDYGARMYDAQIGAWHVIDPMADKYAPVSPYVYGIDNPISVIDPDGQDVVVSYRDENDKEQKITISSIKDIEKLKDINNKFVKAVYEAFNYLKDDKVFQEAVTTDKATALIKYQPHYQGMAIPDVGDNGETLVLWDPRVGSAILSDATAQNKDITKRKVIGTQSPALGLLHELDHFVEEALHPGEYDKNRKIPDKNYSNKEEKRVIEGSETNFAKAHKSNGETVSTNHFNFAIYTAGPTSTKMVGLPPTEAQMFEAAGQKGLPKIQKGN</sequence>
<dbReference type="Gene3D" id="2.180.10.10">
    <property type="entry name" value="RHS repeat-associated core"/>
    <property type="match status" value="2"/>
</dbReference>
<gene>
    <name evidence="2" type="ORF">FAM09_11980</name>
</gene>
<proteinExistence type="predicted"/>
<evidence type="ECO:0000313" key="2">
    <source>
        <dbReference type="EMBL" id="THU39767.1"/>
    </source>
</evidence>
<dbReference type="InterPro" id="IPR045619">
    <property type="entry name" value="DUF6443"/>
</dbReference>
<organism evidence="2 3">
    <name type="scientific">Niastella caeni</name>
    <dbReference type="NCBI Taxonomy" id="2569763"/>
    <lineage>
        <taxon>Bacteria</taxon>
        <taxon>Pseudomonadati</taxon>
        <taxon>Bacteroidota</taxon>
        <taxon>Chitinophagia</taxon>
        <taxon>Chitinophagales</taxon>
        <taxon>Chitinophagaceae</taxon>
        <taxon>Niastella</taxon>
    </lineage>
</organism>
<dbReference type="Proteomes" id="UP000306918">
    <property type="component" value="Unassembled WGS sequence"/>
</dbReference>
<dbReference type="InterPro" id="IPR022385">
    <property type="entry name" value="Rhs_assc_core"/>
</dbReference>
<dbReference type="EMBL" id="STFF01000003">
    <property type="protein sequence ID" value="THU39767.1"/>
    <property type="molecule type" value="Genomic_DNA"/>
</dbReference>
<keyword evidence="3" id="KW-1185">Reference proteome</keyword>
<name>A0A4S8HVU9_9BACT</name>
<dbReference type="NCBIfam" id="TIGR03696">
    <property type="entry name" value="Rhs_assc_core"/>
    <property type="match status" value="1"/>
</dbReference>
<dbReference type="Pfam" id="PF20041">
    <property type="entry name" value="DUF6443"/>
    <property type="match status" value="1"/>
</dbReference>
<protein>
    <recommendedName>
        <fullName evidence="1">DUF6443 domain-containing protein</fullName>
    </recommendedName>
</protein>
<feature type="domain" description="DUF6443" evidence="1">
    <location>
        <begin position="1"/>
        <end position="87"/>
    </location>
</feature>
<evidence type="ECO:0000313" key="3">
    <source>
        <dbReference type="Proteomes" id="UP000306918"/>
    </source>
</evidence>
<comment type="caution">
    <text evidence="2">The sequence shown here is derived from an EMBL/GenBank/DDBJ whole genome shotgun (WGS) entry which is preliminary data.</text>
</comment>
<dbReference type="OrthoDB" id="976756at2"/>
<accession>A0A4S8HVU9</accession>